<sequence>MTGILFIILIPIVFTMIALNLSHSSKRVERSGDGGYYGPYDGGHDSAGSCDTGFGGGDCGGGGGGE</sequence>
<name>A0A5D4TV05_9BACI</name>
<reference evidence="2 3" key="1">
    <citation type="submission" date="2019-08" db="EMBL/GenBank/DDBJ databases">
        <title>Bacillus genomes from the desert of Cuatro Cienegas, Coahuila.</title>
        <authorList>
            <person name="Olmedo-Alvarez G."/>
        </authorList>
    </citation>
    <scope>NUCLEOTIDE SEQUENCE [LARGE SCALE GENOMIC DNA]</scope>
    <source>
        <strain evidence="2 3">CH87b_3T</strain>
    </source>
</reference>
<comment type="caution">
    <text evidence="2">The sequence shown here is derived from an EMBL/GenBank/DDBJ whole genome shotgun (WGS) entry which is preliminary data.</text>
</comment>
<keyword evidence="1" id="KW-0812">Transmembrane</keyword>
<dbReference type="Pfam" id="PF25184">
    <property type="entry name" value="YxzE"/>
    <property type="match status" value="1"/>
</dbReference>
<dbReference type="EMBL" id="VTEZ01000004">
    <property type="protein sequence ID" value="TYS84604.1"/>
    <property type="molecule type" value="Genomic_DNA"/>
</dbReference>
<keyword evidence="1" id="KW-0472">Membrane</keyword>
<accession>A0A5D4TV05</accession>
<dbReference type="Proteomes" id="UP000324269">
    <property type="component" value="Unassembled WGS sequence"/>
</dbReference>
<dbReference type="AlphaFoldDB" id="A0A5D4TV05"/>
<dbReference type="RefSeq" id="WP_148969036.1">
    <property type="nucleotide sequence ID" value="NZ_JBNIKW010000003.1"/>
</dbReference>
<evidence type="ECO:0000313" key="2">
    <source>
        <dbReference type="EMBL" id="TYS84604.1"/>
    </source>
</evidence>
<keyword evidence="1" id="KW-1133">Transmembrane helix</keyword>
<evidence type="ECO:0000256" key="1">
    <source>
        <dbReference type="SAM" id="Phobius"/>
    </source>
</evidence>
<organism evidence="2 3">
    <name type="scientific">Rossellomorea aquimaris</name>
    <dbReference type="NCBI Taxonomy" id="189382"/>
    <lineage>
        <taxon>Bacteria</taxon>
        <taxon>Bacillati</taxon>
        <taxon>Bacillota</taxon>
        <taxon>Bacilli</taxon>
        <taxon>Bacillales</taxon>
        <taxon>Bacillaceae</taxon>
        <taxon>Rossellomorea</taxon>
    </lineage>
</organism>
<protein>
    <submittedName>
        <fullName evidence="2">Uncharacterized protein</fullName>
    </submittedName>
</protein>
<gene>
    <name evidence="2" type="ORF">FZC85_14635</name>
</gene>
<proteinExistence type="predicted"/>
<feature type="transmembrane region" description="Helical" evidence="1">
    <location>
        <begin position="6"/>
        <end position="22"/>
    </location>
</feature>
<dbReference type="InterPro" id="IPR057360">
    <property type="entry name" value="YxzE"/>
</dbReference>
<evidence type="ECO:0000313" key="3">
    <source>
        <dbReference type="Proteomes" id="UP000324269"/>
    </source>
</evidence>